<dbReference type="EnsemblPlants" id="QL09p001940:mrna">
    <property type="protein sequence ID" value="QL09p001940:mrna"/>
    <property type="gene ID" value="QL09p001940"/>
</dbReference>
<dbReference type="Proteomes" id="UP000594261">
    <property type="component" value="Chromosome 9"/>
</dbReference>
<dbReference type="InParanoid" id="A0A7N2MG15"/>
<protein>
    <recommendedName>
        <fullName evidence="3">Disease resistance protein winged helix domain-containing protein</fullName>
    </recommendedName>
</protein>
<dbReference type="InterPro" id="IPR058922">
    <property type="entry name" value="WHD_DRP"/>
</dbReference>
<dbReference type="EMBL" id="LRBV02000009">
    <property type="status" value="NOT_ANNOTATED_CDS"/>
    <property type="molecule type" value="Genomic_DNA"/>
</dbReference>
<evidence type="ECO:0000256" key="1">
    <source>
        <dbReference type="ARBA" id="ARBA00022737"/>
    </source>
</evidence>
<dbReference type="Pfam" id="PF23559">
    <property type="entry name" value="WHD_DRP"/>
    <property type="match status" value="1"/>
</dbReference>
<reference evidence="4 5" key="1">
    <citation type="journal article" date="2016" name="G3 (Bethesda)">
        <title>First Draft Assembly and Annotation of the Genome of a California Endemic Oak Quercus lobata Nee (Fagaceae).</title>
        <authorList>
            <person name="Sork V.L."/>
            <person name="Fitz-Gibbon S.T."/>
            <person name="Puiu D."/>
            <person name="Crepeau M."/>
            <person name="Gugger P.F."/>
            <person name="Sherman R."/>
            <person name="Stevens K."/>
            <person name="Langley C.H."/>
            <person name="Pellegrini M."/>
            <person name="Salzberg S.L."/>
        </authorList>
    </citation>
    <scope>NUCLEOTIDE SEQUENCE [LARGE SCALE GENOMIC DNA]</scope>
    <source>
        <strain evidence="4 5">cv. SW786</strain>
    </source>
</reference>
<organism evidence="4 5">
    <name type="scientific">Quercus lobata</name>
    <name type="common">Valley oak</name>
    <dbReference type="NCBI Taxonomy" id="97700"/>
    <lineage>
        <taxon>Eukaryota</taxon>
        <taxon>Viridiplantae</taxon>
        <taxon>Streptophyta</taxon>
        <taxon>Embryophyta</taxon>
        <taxon>Tracheophyta</taxon>
        <taxon>Spermatophyta</taxon>
        <taxon>Magnoliopsida</taxon>
        <taxon>eudicotyledons</taxon>
        <taxon>Gunneridae</taxon>
        <taxon>Pentapetalae</taxon>
        <taxon>rosids</taxon>
        <taxon>fabids</taxon>
        <taxon>Fagales</taxon>
        <taxon>Fagaceae</taxon>
        <taxon>Quercus</taxon>
    </lineage>
</organism>
<sequence>MAEGFVELIEGCTLEEVADSYLVELNFCNMLLVIKRNEYGRPRRCKMHDLLRELALSLSNKEKFAAVHGGGGEMKECKARRISIHKTHGELEPFTSNVKEADEMDLCVSIQNMPHLRLMSIELCFITSFPKLTELRIRNFPQLNEIIIEKGVMPSVQFLWIDSCMELKTVPKSIEYLNLQKLFWTYASTGLKSSIEGEGSMDFPKVQNIPKIYIRDSSSSGYSYMKTNRSTEKKKKQKKKKRRRTPAPDCVQSKLQRSCSVLRLFVHPVAEDQIIHQHQIALFFFLLQPDRLLWRCVLQIIPNLLKIDIRLNQLGQLSSVVIPSK</sequence>
<evidence type="ECO:0000313" key="4">
    <source>
        <dbReference type="EnsemblPlants" id="QL09p001940:mrna"/>
    </source>
</evidence>
<name>A0A7N2MG15_QUELO</name>
<dbReference type="SUPFAM" id="SSF52047">
    <property type="entry name" value="RNI-like"/>
    <property type="match status" value="1"/>
</dbReference>
<evidence type="ECO:0000256" key="2">
    <source>
        <dbReference type="SAM" id="MobiDB-lite"/>
    </source>
</evidence>
<dbReference type="Gramene" id="QL09p001940:mrna">
    <property type="protein sequence ID" value="QL09p001940:mrna"/>
    <property type="gene ID" value="QL09p001940"/>
</dbReference>
<accession>A0A7N2MG15</accession>
<keyword evidence="5" id="KW-1185">Reference proteome</keyword>
<keyword evidence="1" id="KW-0677">Repeat</keyword>
<reference evidence="4" key="2">
    <citation type="submission" date="2021-01" db="UniProtKB">
        <authorList>
            <consortium name="EnsemblPlants"/>
        </authorList>
    </citation>
    <scope>IDENTIFICATION</scope>
</reference>
<dbReference type="AlphaFoldDB" id="A0A7N2MG15"/>
<dbReference type="Gene3D" id="3.80.10.10">
    <property type="entry name" value="Ribonuclease Inhibitor"/>
    <property type="match status" value="1"/>
</dbReference>
<evidence type="ECO:0000313" key="5">
    <source>
        <dbReference type="Proteomes" id="UP000594261"/>
    </source>
</evidence>
<feature type="compositionally biased region" description="Basic residues" evidence="2">
    <location>
        <begin position="232"/>
        <end position="245"/>
    </location>
</feature>
<evidence type="ECO:0000259" key="3">
    <source>
        <dbReference type="Pfam" id="PF23559"/>
    </source>
</evidence>
<dbReference type="OMA" id="LMSIELC"/>
<feature type="domain" description="Disease resistance protein winged helix" evidence="3">
    <location>
        <begin position="1"/>
        <end position="55"/>
    </location>
</feature>
<proteinExistence type="predicted"/>
<feature type="region of interest" description="Disordered" evidence="2">
    <location>
        <begin position="220"/>
        <end position="247"/>
    </location>
</feature>
<dbReference type="InterPro" id="IPR032675">
    <property type="entry name" value="LRR_dom_sf"/>
</dbReference>